<accession>A0ACC2T5K3</accession>
<dbReference type="Proteomes" id="UP001165960">
    <property type="component" value="Unassembled WGS sequence"/>
</dbReference>
<evidence type="ECO:0000313" key="2">
    <source>
        <dbReference type="Proteomes" id="UP001165960"/>
    </source>
</evidence>
<proteinExistence type="predicted"/>
<keyword evidence="1" id="KW-0647">Proteasome</keyword>
<gene>
    <name evidence="1" type="primary">NAS2_1</name>
    <name evidence="1" type="ORF">DSO57_1015080</name>
</gene>
<evidence type="ECO:0000313" key="1">
    <source>
        <dbReference type="EMBL" id="KAJ9069776.1"/>
    </source>
</evidence>
<comment type="caution">
    <text evidence="1">The sequence shown here is derived from an EMBL/GenBank/DDBJ whole genome shotgun (WGS) entry which is preliminary data.</text>
</comment>
<protein>
    <submittedName>
        <fullName evidence="1">26S proteasome regulatory subunit</fullName>
    </submittedName>
</protein>
<name>A0ACC2T5K3_9FUNG</name>
<keyword evidence="2" id="KW-1185">Reference proteome</keyword>
<sequence>MICITNSKMVGQTENLRISNTASPFALVNSVIVGSPAYKAGLRQGDQILKFSHLEGLKESEFTKLAEVVQANIEKPIIISVLKSDRDSQPVDLSLVPSYTWDDGHRGQSLLGCHIVTLPN</sequence>
<organism evidence="1 2">
    <name type="scientific">Entomophthora muscae</name>
    <dbReference type="NCBI Taxonomy" id="34485"/>
    <lineage>
        <taxon>Eukaryota</taxon>
        <taxon>Fungi</taxon>
        <taxon>Fungi incertae sedis</taxon>
        <taxon>Zoopagomycota</taxon>
        <taxon>Entomophthoromycotina</taxon>
        <taxon>Entomophthoromycetes</taxon>
        <taxon>Entomophthorales</taxon>
        <taxon>Entomophthoraceae</taxon>
        <taxon>Entomophthora</taxon>
    </lineage>
</organism>
<dbReference type="EMBL" id="QTSX02003609">
    <property type="protein sequence ID" value="KAJ9069776.1"/>
    <property type="molecule type" value="Genomic_DNA"/>
</dbReference>
<reference evidence="1" key="1">
    <citation type="submission" date="2022-04" db="EMBL/GenBank/DDBJ databases">
        <title>Genome of the entomopathogenic fungus Entomophthora muscae.</title>
        <authorList>
            <person name="Elya C."/>
            <person name="Lovett B.R."/>
            <person name="Lee E."/>
            <person name="Macias A.M."/>
            <person name="Hajek A.E."/>
            <person name="De Bivort B.L."/>
            <person name="Kasson M.T."/>
            <person name="De Fine Licht H.H."/>
            <person name="Stajich J.E."/>
        </authorList>
    </citation>
    <scope>NUCLEOTIDE SEQUENCE</scope>
    <source>
        <strain evidence="1">Berkeley</strain>
    </source>
</reference>